<evidence type="ECO:0000313" key="1">
    <source>
        <dbReference type="EMBL" id="CEK81182.1"/>
    </source>
</evidence>
<gene>
    <name evidence="1" type="primary">ORF124718</name>
</gene>
<protein>
    <submittedName>
        <fullName evidence="1">Uncharacterized protein</fullName>
    </submittedName>
</protein>
<reference evidence="1" key="1">
    <citation type="submission" date="2014-12" db="EMBL/GenBank/DDBJ databases">
        <title>Insight into the proteome of Arion vulgaris.</title>
        <authorList>
            <person name="Aradska J."/>
            <person name="Bulat T."/>
            <person name="Smidak R."/>
            <person name="Sarate P."/>
            <person name="Gangsoo J."/>
            <person name="Sialana F."/>
            <person name="Bilban M."/>
            <person name="Lubec G."/>
        </authorList>
    </citation>
    <scope>NUCLEOTIDE SEQUENCE</scope>
    <source>
        <tissue evidence="1">Skin</tissue>
    </source>
</reference>
<sequence>MHFKSVSSISVGSQPFLAPFSSRYISCFGMHVSDIPAMWQTHLTVPSTAECVYLKS</sequence>
<dbReference type="EMBL" id="HACG01034317">
    <property type="protein sequence ID" value="CEK81182.1"/>
    <property type="molecule type" value="Transcribed_RNA"/>
</dbReference>
<organism evidence="1">
    <name type="scientific">Arion vulgaris</name>
    <dbReference type="NCBI Taxonomy" id="1028688"/>
    <lineage>
        <taxon>Eukaryota</taxon>
        <taxon>Metazoa</taxon>
        <taxon>Spiralia</taxon>
        <taxon>Lophotrochozoa</taxon>
        <taxon>Mollusca</taxon>
        <taxon>Gastropoda</taxon>
        <taxon>Heterobranchia</taxon>
        <taxon>Euthyneura</taxon>
        <taxon>Panpulmonata</taxon>
        <taxon>Eupulmonata</taxon>
        <taxon>Stylommatophora</taxon>
        <taxon>Helicina</taxon>
        <taxon>Arionoidea</taxon>
        <taxon>Arionidae</taxon>
        <taxon>Arion</taxon>
    </lineage>
</organism>
<proteinExistence type="predicted"/>
<accession>A0A0B7AKQ9</accession>
<name>A0A0B7AKQ9_9EUPU</name>
<dbReference type="AlphaFoldDB" id="A0A0B7AKQ9"/>